<dbReference type="EMBL" id="LJIX01000006">
    <property type="protein sequence ID" value="KQL18081.1"/>
    <property type="molecule type" value="Genomic_DNA"/>
</dbReference>
<reference evidence="1 2" key="1">
    <citation type="submission" date="2015-09" db="EMBL/GenBank/DDBJ databases">
        <title>Genome sequencing project for genomic taxonomy and phylogenomics of Bacillus-like bacteria.</title>
        <authorList>
            <person name="Liu B."/>
            <person name="Wang J."/>
            <person name="Zhu Y."/>
            <person name="Liu G."/>
            <person name="Chen Q."/>
            <person name="Chen Z."/>
            <person name="Lan J."/>
            <person name="Che J."/>
            <person name="Ge C."/>
            <person name="Shi H."/>
            <person name="Pan Z."/>
            <person name="Liu X."/>
        </authorList>
    </citation>
    <scope>NUCLEOTIDE SEQUENCE [LARGE SCALE GENOMIC DNA]</scope>
    <source>
        <strain evidence="1 2">FJAT-18043</strain>
    </source>
</reference>
<gene>
    <name evidence="1" type="ORF">AN957_05270</name>
</gene>
<keyword evidence="2" id="KW-1185">Reference proteome</keyword>
<accession>A0A0Q3QJS3</accession>
<evidence type="ECO:0000313" key="2">
    <source>
        <dbReference type="Proteomes" id="UP000050996"/>
    </source>
</evidence>
<dbReference type="Proteomes" id="UP000050996">
    <property type="component" value="Unassembled WGS sequence"/>
</dbReference>
<comment type="caution">
    <text evidence="1">The sequence shown here is derived from an EMBL/GenBank/DDBJ whole genome shotgun (WGS) entry which is preliminary data.</text>
</comment>
<name>A0A0Q3QJS3_9BACI</name>
<proteinExistence type="predicted"/>
<dbReference type="AlphaFoldDB" id="A0A0Q3QJS3"/>
<dbReference type="PATRIC" id="fig|1637975.4.peg.753"/>
<dbReference type="RefSeq" id="WP_056682736.1">
    <property type="nucleotide sequence ID" value="NZ_CP041305.1"/>
</dbReference>
<evidence type="ECO:0000313" key="1">
    <source>
        <dbReference type="EMBL" id="KQL18081.1"/>
    </source>
</evidence>
<organism evidence="1 2">
    <name type="scientific">Cytobacillus solani</name>
    <dbReference type="NCBI Taxonomy" id="1637975"/>
    <lineage>
        <taxon>Bacteria</taxon>
        <taxon>Bacillati</taxon>
        <taxon>Bacillota</taxon>
        <taxon>Bacilli</taxon>
        <taxon>Bacillales</taxon>
        <taxon>Bacillaceae</taxon>
        <taxon>Cytobacillus</taxon>
    </lineage>
</organism>
<protein>
    <submittedName>
        <fullName evidence="1">Uncharacterized protein</fullName>
    </submittedName>
</protein>
<dbReference type="STRING" id="1637975.AN957_05270"/>
<sequence>MYYIPSPYYPVYMPYRDLKSETLNVVTPFVEYGLKEAAFTSYSHAMTEVAAIAYLIGKGYNPQTAYQMVESWEVNEKF</sequence>